<reference evidence="1" key="2">
    <citation type="journal article" date="2023" name="BMC Genomics">
        <title>Pest status, molecular evolution, and epigenetic factors derived from the genome assembly of Frankliniella fusca, a thysanopteran phytovirus vector.</title>
        <authorList>
            <person name="Catto M.A."/>
            <person name="Labadie P.E."/>
            <person name="Jacobson A.L."/>
            <person name="Kennedy G.G."/>
            <person name="Srinivasan R."/>
            <person name="Hunt B.G."/>
        </authorList>
    </citation>
    <scope>NUCLEOTIDE SEQUENCE</scope>
    <source>
        <strain evidence="1">PL_HMW_Pooled</strain>
    </source>
</reference>
<gene>
    <name evidence="1" type="ORF">KUF71_025170</name>
</gene>
<dbReference type="AlphaFoldDB" id="A0AAE1LTI3"/>
<dbReference type="Proteomes" id="UP001219518">
    <property type="component" value="Unassembled WGS sequence"/>
</dbReference>
<name>A0AAE1LTI3_9NEOP</name>
<keyword evidence="2" id="KW-1185">Reference proteome</keyword>
<comment type="caution">
    <text evidence="1">The sequence shown here is derived from an EMBL/GenBank/DDBJ whole genome shotgun (WGS) entry which is preliminary data.</text>
</comment>
<evidence type="ECO:0000313" key="2">
    <source>
        <dbReference type="Proteomes" id="UP001219518"/>
    </source>
</evidence>
<organism evidence="1 2">
    <name type="scientific">Frankliniella fusca</name>
    <dbReference type="NCBI Taxonomy" id="407009"/>
    <lineage>
        <taxon>Eukaryota</taxon>
        <taxon>Metazoa</taxon>
        <taxon>Ecdysozoa</taxon>
        <taxon>Arthropoda</taxon>
        <taxon>Hexapoda</taxon>
        <taxon>Insecta</taxon>
        <taxon>Pterygota</taxon>
        <taxon>Neoptera</taxon>
        <taxon>Paraneoptera</taxon>
        <taxon>Thysanoptera</taxon>
        <taxon>Terebrantia</taxon>
        <taxon>Thripoidea</taxon>
        <taxon>Thripidae</taxon>
        <taxon>Frankliniella</taxon>
    </lineage>
</organism>
<accession>A0AAE1LTI3</accession>
<reference evidence="1" key="1">
    <citation type="submission" date="2021-07" db="EMBL/GenBank/DDBJ databases">
        <authorList>
            <person name="Catto M.A."/>
            <person name="Jacobson A."/>
            <person name="Kennedy G."/>
            <person name="Labadie P."/>
            <person name="Hunt B.G."/>
            <person name="Srinivasan R."/>
        </authorList>
    </citation>
    <scope>NUCLEOTIDE SEQUENCE</scope>
    <source>
        <strain evidence="1">PL_HMW_Pooled</strain>
        <tissue evidence="1">Head</tissue>
    </source>
</reference>
<protein>
    <submittedName>
        <fullName evidence="1">Meiotically up-regulated gene 135 protein</fullName>
    </submittedName>
</protein>
<sequence length="107" mass="12035">MLLCVEQQLVMKKFPAPLAALLFFQGSAGDPIAGPYIVNVEQVSSCPEELVEPFLPINFRLLRDRHNPHNLFVSANFTTKYRLSEETDVSARLSSTAQPHLKSNKKH</sequence>
<dbReference type="EMBL" id="JAHWGI010001418">
    <property type="protein sequence ID" value="KAK3931190.1"/>
    <property type="molecule type" value="Genomic_DNA"/>
</dbReference>
<evidence type="ECO:0000313" key="1">
    <source>
        <dbReference type="EMBL" id="KAK3931190.1"/>
    </source>
</evidence>
<proteinExistence type="predicted"/>